<keyword evidence="6" id="KW-1185">Reference proteome</keyword>
<evidence type="ECO:0000256" key="3">
    <source>
        <dbReference type="SAM" id="Phobius"/>
    </source>
</evidence>
<comment type="subcellular location">
    <subcellularLocation>
        <location evidence="1">Cell envelope</location>
    </subcellularLocation>
</comment>
<keyword evidence="3" id="KW-0472">Membrane</keyword>
<keyword evidence="3" id="KW-1133">Transmembrane helix</keyword>
<keyword evidence="3" id="KW-0812">Transmembrane</keyword>
<protein>
    <recommendedName>
        <fullName evidence="7">Gram-positive cocci surface proteins LPxTG domain-containing protein</fullName>
    </recommendedName>
</protein>
<dbReference type="Gene3D" id="2.60.40.4270">
    <property type="entry name" value="Listeria-Bacteroides repeat domain"/>
    <property type="match status" value="3"/>
</dbReference>
<feature type="compositionally biased region" description="Basic and acidic residues" evidence="2">
    <location>
        <begin position="200"/>
        <end position="218"/>
    </location>
</feature>
<dbReference type="GO" id="GO:0030313">
    <property type="term" value="C:cell envelope"/>
    <property type="evidence" value="ECO:0007669"/>
    <property type="project" value="UniProtKB-SubCell"/>
</dbReference>
<evidence type="ECO:0000256" key="4">
    <source>
        <dbReference type="SAM" id="SignalP"/>
    </source>
</evidence>
<name>A0A140DWJ0_9FIRM</name>
<accession>A0A140DWJ0</accession>
<dbReference type="Pfam" id="PF09479">
    <property type="entry name" value="Flg_new"/>
    <property type="match status" value="3"/>
</dbReference>
<dbReference type="GeneID" id="78478510"/>
<dbReference type="NCBIfam" id="TIGR02543">
    <property type="entry name" value="List_Bact_rpt"/>
    <property type="match status" value="2"/>
</dbReference>
<dbReference type="PATRIC" id="fig|1702221.3.peg.1834"/>
<dbReference type="STRING" id="1702221.AALO17_18830"/>
<feature type="region of interest" description="Disordered" evidence="2">
    <location>
        <begin position="193"/>
        <end position="226"/>
    </location>
</feature>
<dbReference type="OrthoDB" id="1637925at2"/>
<organism evidence="5 6">
    <name type="scientific">Faecalibaculum rodentium</name>
    <dbReference type="NCBI Taxonomy" id="1702221"/>
    <lineage>
        <taxon>Bacteria</taxon>
        <taxon>Bacillati</taxon>
        <taxon>Bacillota</taxon>
        <taxon>Erysipelotrichia</taxon>
        <taxon>Erysipelotrichales</taxon>
        <taxon>Erysipelotrichaceae</taxon>
        <taxon>Faecalibaculum</taxon>
    </lineage>
</organism>
<keyword evidence="4" id="KW-0732">Signal</keyword>
<feature type="transmembrane region" description="Helical" evidence="3">
    <location>
        <begin position="2478"/>
        <end position="2497"/>
    </location>
</feature>
<evidence type="ECO:0000313" key="5">
    <source>
        <dbReference type="EMBL" id="AMK55017.1"/>
    </source>
</evidence>
<feature type="region of interest" description="Disordered" evidence="2">
    <location>
        <begin position="2434"/>
        <end position="2469"/>
    </location>
</feature>
<evidence type="ECO:0000313" key="6">
    <source>
        <dbReference type="Proteomes" id="UP000069771"/>
    </source>
</evidence>
<proteinExistence type="predicted"/>
<dbReference type="EMBL" id="CP011391">
    <property type="protein sequence ID" value="AMK55017.1"/>
    <property type="molecule type" value="Genomic_DNA"/>
</dbReference>
<dbReference type="KEGG" id="fro:AALO17_18830"/>
<feature type="compositionally biased region" description="Basic and acidic residues" evidence="2">
    <location>
        <begin position="2447"/>
        <end position="2465"/>
    </location>
</feature>
<dbReference type="Proteomes" id="UP000069771">
    <property type="component" value="Chromosome"/>
</dbReference>
<evidence type="ECO:0000256" key="1">
    <source>
        <dbReference type="ARBA" id="ARBA00004196"/>
    </source>
</evidence>
<dbReference type="InterPro" id="IPR042229">
    <property type="entry name" value="Listeria/Bacterioides_rpt_sf"/>
</dbReference>
<sequence>MKSKKNLAATLAFLMTLQATGQPWAVLASEGEDNEPIIDEAADGQTADVISDDVAIEEPVQETVTTEPDVQASAEVPAVQEAAPVPAETTPVEEEETKLPEFQDMETTGKAPAQAVADTGRVLDTVRTMDLGKINKDIAPRVENAEFDFADVDNNGIRITEVRRWENDFFYTVENSDAVTKLEPGQTIVLHYTDTTPKAENNEAEKERPKEETPEKPAKAPAANADTEKKEEAYLYFYYFTEGSNVPVLEQQKVEYGQQTITLKQKKGYTLYYADGEGNKKEEAPARLDLDIQGDQEFSFVYVPGEAEYTVKYIYPNNKVETETRTGKVGTMTDVQAPEKEGYTRLYYSNSIISPEGDTVVEVEYAAISYTLNFNSNGGSFVNSKEFTIGQTIDLNEKPVREGYEFAGWTLNGKDVKTITIANVPEGAKAVTVDAKWEAIEVSYTVRYWKQSVSDDVNAADAAKKYDYAETATKKALTGSEVDPSNDKDWTGFRYNGSNSSKTTTIAADGSTVIDVRYDRIKCTAEFEYSRNNTKTYVGLFGAPFTDEKGNSLWDSSKMWETSRTGALLLTTYDFHTAGYGEETKEDGSGNWSLKFTIRGDSSRYHIAYYNEQYDGSYQLADTIMAGNGSFNVYEKYAGYKLYKYSTKSSGDFTSAEFWSKNGTGIRNEGTSVDINRGTPTKVASNLEKYHIQYSSWNTIVKEIKDVKYTTPLGEISKYTSATDGWNYTPELPAGKGSYYTFAGWYLDPAFTQPVTDGVTMPNGNLILYAKWEAKAFDVTLHYNNGSADKLLHDDIEGGSRIGEITEKPEFAGHTFAGWYMDEACTIPFSADKTVEGDTDIYAKWTAKDTMPVTIKYVNADTGESLAGDDSTLARPGKTITVQAKSIQDMTPETPYINYTVDAGKENVIVFKYHPMVQKYYQVLYKDVDTDTIIASSEILRNNMKEEFTVRADGIPENYELVSGEPAVQIINSKDLSTDEDSPFSVIFNVCKKKVQLTYDINAAGLVSTYDGTTHVLPAGRADRGTVVYSTDGGTTWTKTLPSAKDASRTTVKVKATDESGKYADSDVVTVQLVVNPKEITAKALDADKEYDGKPLTAGGKIDGLVTGEDAAVKTSGSQTNVGSSTNTFEGIDWNGSAKEGNYELVKSSNGTLTVTAAPADQNKITLKSGETTYIGLNQTLANGATGGADGTVYLYATSKDSNEWSEELPKFTDAGTYTIWAKGVNKNYEDSFTSAEFIIKPAKLIAAADSRTEPYTGEAITAGGTLNGLVNGETATVTATGSQTEVGFSENKAVISWDGTAKESNYVVEYINGRLEVTPADAAQLGLEFAGKEVVYNAANQNLNPAAVTVVKGTKITYSTDKKTWTEEMPAFYDAGKYTVYARAENSNYETAEVSAVLTITQAPLTVTTKSAERKYTGQALTAPGSIEGWMGNDDNIASFAVTGSQTNVGESTNSYTITWNNVKETNYKIEETLGTLKITTAPAEDLKLEFEGKTEQYTAKNQSLDAATAIDGAVIEYSVDGENWTATMPSYKDVKEGGYKVIARAVKGGYETATKEAVLTITPAPVTVTTKSARKVYDGKALTAGGQIEGVLGDDKVEFSVTGSQTEAGSSMNSYDLKWTGATSTNYKVSEDLGTLTVEKAEGSITINDGDKNITADGINRMYDGTTSVITAKTNAVNDTETVFEYLVNGEKFDGNPYFKDVVKGTVTVKATNPNYNFGEDGVTVDVVITKRPVTLTSATLDKVYDGTALTNGENELRIGGENFVAGEGLANVDFTASITNVAESKTANAFDYTLNEETTKASNYTITKSEGSLSITPRTVLLQSEPASKVYDGTPLTNHTVIELDGSLGFVEGEFSDYKFAETATVTNVGTAENAFDVVLTDGKSLENYDIQKSFGKLEVTDANGTIDVDPGTSAFMEGNSISKIYDGIEVSLTVVTKNSENIVIDTDYSYVVNGEAVDQLPTMLDAGEWTITFTPKDENLKNLSKTVTVTIKQREYTVTTDGAEKVYDGSALTAAGITIENIVEGETLSARTTGSQTNAGESANTYSLEFDGTAKASNYKLADEKLGLLKVTAAQPTIDFTPDTDMEITATGFRKKYDGQTTTVAAAAKLKNGEHVDGNFTYTVKNLETGEEYTSKEAPAFTNSGKWEVTATTDNENCKETSKTVTVEILKRNVLLVSEDQEWVYDGTEHKHEKAYVHESGDGFVKGEEPEFHSFASITDAGTTENTFSYRFNKRSGATTLSRVARFLGIASEDPDNIAANYNIEVQHGTLKVKKADARHHNLTLADKTVTYNGKDQMLDAASSDIKDAKIQYSVDGQTWTDELPAFTHVGKYTVKVRAMHNNYEDAETSAVLEVVPAKLTVTTESAEKVYDGKALTAGGSVTGLAEGDEVELLLTGSQTEVGESANTYELKWIKADAADYEVTEAIGTLKVTPKPAEPAEPEAPKKDETPEAPEKSDARKPNKVVTALGLDPALWTSIMGAAGLGMIGAAHLSRRDKKKKDEE</sequence>
<dbReference type="InterPro" id="IPR013378">
    <property type="entry name" value="InlB-like_B-rpt"/>
</dbReference>
<evidence type="ECO:0000256" key="2">
    <source>
        <dbReference type="SAM" id="MobiDB-lite"/>
    </source>
</evidence>
<evidence type="ECO:0008006" key="7">
    <source>
        <dbReference type="Google" id="ProtNLM"/>
    </source>
</evidence>
<dbReference type="RefSeq" id="WP_067558158.1">
    <property type="nucleotide sequence ID" value="NZ_CP011391.1"/>
</dbReference>
<feature type="signal peptide" evidence="4">
    <location>
        <begin position="1"/>
        <end position="21"/>
    </location>
</feature>
<gene>
    <name evidence="5" type="ORF">AALO17_18830</name>
</gene>
<reference evidence="5 6" key="1">
    <citation type="journal article" date="2016" name="Gut Pathog.">
        <title>Whole genome sequencing of "Faecalibaculum rodentium" ALO17, isolated from C57BL/6J laboratory mouse feces.</title>
        <authorList>
            <person name="Lim S."/>
            <person name="Chang D.H."/>
            <person name="Ahn S."/>
            <person name="Kim B.C."/>
        </authorList>
    </citation>
    <scope>NUCLEOTIDE SEQUENCE [LARGE SCALE GENOMIC DNA]</scope>
    <source>
        <strain evidence="5 6">Alo17</strain>
    </source>
</reference>
<feature type="chain" id="PRO_5039486028" description="Gram-positive cocci surface proteins LPxTG domain-containing protein" evidence="4">
    <location>
        <begin position="22"/>
        <end position="2508"/>
    </location>
</feature>